<protein>
    <submittedName>
        <fullName evidence="2">Uncharacterized protein</fullName>
    </submittedName>
</protein>
<feature type="compositionally biased region" description="Low complexity" evidence="1">
    <location>
        <begin position="22"/>
        <end position="41"/>
    </location>
</feature>
<gene>
    <name evidence="2" type="ORF">mMyoMyo1_009021</name>
</gene>
<name>A0A7J7TIK8_MYOMY</name>
<evidence type="ECO:0000256" key="1">
    <source>
        <dbReference type="SAM" id="MobiDB-lite"/>
    </source>
</evidence>
<sequence length="217" mass="22556">MEKARGCVLVTGGLVEEAPEPAASRGGSSARRVRVLPVALPRGDHGKPGVQGSEPNDAPAAPRPPLPGEVKAQRPVGFRPESTVRTGAAQRGRCLRVQECEHGKFRAGCLLPGSLLKGSAPHFPLSPVPNREAEEWPQLGPERLGHLSGATQLVRIKVCAEAGPTPAHRQRTSPGVPQGPPMAACAAGTPDSERRHLAGSGPTDRALPPSGSSLNRP</sequence>
<feature type="region of interest" description="Disordered" evidence="1">
    <location>
        <begin position="1"/>
        <end position="90"/>
    </location>
</feature>
<proteinExistence type="predicted"/>
<feature type="region of interest" description="Disordered" evidence="1">
    <location>
        <begin position="162"/>
        <end position="217"/>
    </location>
</feature>
<keyword evidence="3" id="KW-1185">Reference proteome</keyword>
<evidence type="ECO:0000313" key="3">
    <source>
        <dbReference type="Proteomes" id="UP000527355"/>
    </source>
</evidence>
<organism evidence="2 3">
    <name type="scientific">Myotis myotis</name>
    <name type="common">Greater mouse-eared bat</name>
    <name type="synonym">Vespertilio myotis</name>
    <dbReference type="NCBI Taxonomy" id="51298"/>
    <lineage>
        <taxon>Eukaryota</taxon>
        <taxon>Metazoa</taxon>
        <taxon>Chordata</taxon>
        <taxon>Craniata</taxon>
        <taxon>Vertebrata</taxon>
        <taxon>Euteleostomi</taxon>
        <taxon>Mammalia</taxon>
        <taxon>Eutheria</taxon>
        <taxon>Laurasiatheria</taxon>
        <taxon>Chiroptera</taxon>
        <taxon>Yangochiroptera</taxon>
        <taxon>Vespertilionidae</taxon>
        <taxon>Myotis</taxon>
    </lineage>
</organism>
<dbReference type="AlphaFoldDB" id="A0A7J7TIK8"/>
<comment type="caution">
    <text evidence="2">The sequence shown here is derived from an EMBL/GenBank/DDBJ whole genome shotgun (WGS) entry which is preliminary data.</text>
</comment>
<dbReference type="Proteomes" id="UP000527355">
    <property type="component" value="Unassembled WGS sequence"/>
</dbReference>
<reference evidence="2 3" key="1">
    <citation type="journal article" date="2020" name="Nature">
        <title>Six reference-quality genomes reveal evolution of bat adaptations.</title>
        <authorList>
            <person name="Jebb D."/>
            <person name="Huang Z."/>
            <person name="Pippel M."/>
            <person name="Hughes G.M."/>
            <person name="Lavrichenko K."/>
            <person name="Devanna P."/>
            <person name="Winkler S."/>
            <person name="Jermiin L.S."/>
            <person name="Skirmuntt E.C."/>
            <person name="Katzourakis A."/>
            <person name="Burkitt-Gray L."/>
            <person name="Ray D.A."/>
            <person name="Sullivan K.A.M."/>
            <person name="Roscito J.G."/>
            <person name="Kirilenko B.M."/>
            <person name="Davalos L.M."/>
            <person name="Corthals A.P."/>
            <person name="Power M.L."/>
            <person name="Jones G."/>
            <person name="Ransome R.D."/>
            <person name="Dechmann D.K.N."/>
            <person name="Locatelli A.G."/>
            <person name="Puechmaille S.J."/>
            <person name="Fedrigo O."/>
            <person name="Jarvis E.D."/>
            <person name="Hiller M."/>
            <person name="Vernes S.C."/>
            <person name="Myers E.W."/>
            <person name="Teeling E.C."/>
        </authorList>
    </citation>
    <scope>NUCLEOTIDE SEQUENCE [LARGE SCALE GENOMIC DNA]</scope>
    <source>
        <strain evidence="2">MMyoMyo1</strain>
        <tissue evidence="2">Flight muscle</tissue>
    </source>
</reference>
<accession>A0A7J7TIK8</accession>
<dbReference type="EMBL" id="JABWUV010000016">
    <property type="protein sequence ID" value="KAF6300538.1"/>
    <property type="molecule type" value="Genomic_DNA"/>
</dbReference>
<evidence type="ECO:0000313" key="2">
    <source>
        <dbReference type="EMBL" id="KAF6300538.1"/>
    </source>
</evidence>